<gene>
    <name evidence="1" type="ORF">ORPV_601</name>
</gene>
<evidence type="ECO:0000313" key="2">
    <source>
        <dbReference type="Proteomes" id="UP000236316"/>
    </source>
</evidence>
<keyword evidence="2" id="KW-1185">Reference proteome</keyword>
<sequence length="162" mass="19617">MNILDIPNDILFYNICYRNYEVGKVFGMVCKTFNRLSKGYNGEKRNIKDYFLKYMEIEMDGYIEKYWIHKGTLLREGKCECWYNIQIIEILWYKNGRKNGRSISWYRNGNIKMRRNYKDGELEGEYIQWDEDGNIKMKGNYKNGKLEGYYIQLHESGLIIYI</sequence>
<dbReference type="EMBL" id="LT906555">
    <property type="protein sequence ID" value="SNW62505.1"/>
    <property type="molecule type" value="Genomic_DNA"/>
</dbReference>
<name>A0A2I2L4M1_9VIRU</name>
<dbReference type="RefSeq" id="YP_009448807.1">
    <property type="nucleotide sequence ID" value="NC_036594.1"/>
</dbReference>
<evidence type="ECO:0000313" key="1">
    <source>
        <dbReference type="EMBL" id="SNW62505.1"/>
    </source>
</evidence>
<dbReference type="OrthoDB" id="38656at10239"/>
<dbReference type="GeneID" id="35382408"/>
<dbReference type="Gene3D" id="2.20.110.10">
    <property type="entry name" value="Histone H3 K4-specific methyltransferase SET7/9 N-terminal domain"/>
    <property type="match status" value="2"/>
</dbReference>
<proteinExistence type="predicted"/>
<dbReference type="SUPFAM" id="SSF82185">
    <property type="entry name" value="Histone H3 K4-specific methyltransferase SET7/9 N-terminal domain"/>
    <property type="match status" value="1"/>
</dbReference>
<reference evidence="1" key="1">
    <citation type="submission" date="2017-08" db="EMBL/GenBank/DDBJ databases">
        <authorList>
            <consortium name="Urmite Genomes"/>
        </authorList>
    </citation>
    <scope>NUCLEOTIDE SEQUENCE [LARGE SCALE GENOMIC DNA]</scope>
    <source>
        <strain evidence="1">IHUMI-LCC2</strain>
    </source>
</reference>
<protein>
    <submittedName>
        <fullName evidence="1">MORN-repeat protein</fullName>
    </submittedName>
</protein>
<dbReference type="Proteomes" id="UP000236316">
    <property type="component" value="Segment"/>
</dbReference>
<organism evidence="1">
    <name type="scientific">Orpheovirus IHUMI-LCC2</name>
    <dbReference type="NCBI Taxonomy" id="2023057"/>
    <lineage>
        <taxon>Viruses</taxon>
        <taxon>Varidnaviria</taxon>
        <taxon>Bamfordvirae</taxon>
        <taxon>Nucleocytoviricota</taxon>
        <taxon>Megaviricetes</taxon>
        <taxon>Pimascovirales</taxon>
        <taxon>Ocovirineae</taxon>
        <taxon>Orpheoviridae</taxon>
        <taxon>Alphaorpheovirus</taxon>
        <taxon>Alphaorpheovirus massiliense</taxon>
    </lineage>
</organism>
<dbReference type="KEGG" id="vg:35382408"/>
<accession>A0A2I2L4M1</accession>
<dbReference type="InterPro" id="IPR011652">
    <property type="entry name" value="MORN_2"/>
</dbReference>
<dbReference type="Pfam" id="PF07661">
    <property type="entry name" value="MORN_2"/>
    <property type="match status" value="2"/>
</dbReference>